<dbReference type="AlphaFoldDB" id="A0A0D8HCS0"/>
<evidence type="ECO:0000259" key="1">
    <source>
        <dbReference type="Pfam" id="PF02374"/>
    </source>
</evidence>
<evidence type="ECO:0000313" key="3">
    <source>
        <dbReference type="Proteomes" id="UP000032360"/>
    </source>
</evidence>
<dbReference type="RefSeq" id="WP_052607100.1">
    <property type="nucleotide sequence ID" value="NZ_JXYS01000133.1"/>
</dbReference>
<dbReference type="GO" id="GO:0005524">
    <property type="term" value="F:ATP binding"/>
    <property type="evidence" value="ECO:0007669"/>
    <property type="project" value="InterPro"/>
</dbReference>
<dbReference type="InterPro" id="IPR027417">
    <property type="entry name" value="P-loop_NTPase"/>
</dbReference>
<reference evidence="2 3" key="1">
    <citation type="submission" date="2015-01" db="EMBL/GenBank/DDBJ databases">
        <title>Draft genome of the acidophilic iron oxidizer Acidithrix ferrooxidans strain Py-F3.</title>
        <authorList>
            <person name="Poehlein A."/>
            <person name="Eisen S."/>
            <person name="Schloemann M."/>
            <person name="Johnson B.D."/>
            <person name="Daniel R."/>
            <person name="Muehling M."/>
        </authorList>
    </citation>
    <scope>NUCLEOTIDE SEQUENCE [LARGE SCALE GENOMIC DNA]</scope>
    <source>
        <strain evidence="2 3">Py-F3</strain>
    </source>
</reference>
<dbReference type="SUPFAM" id="SSF52540">
    <property type="entry name" value="P-loop containing nucleoside triphosphate hydrolases"/>
    <property type="match status" value="1"/>
</dbReference>
<dbReference type="InterPro" id="IPR016300">
    <property type="entry name" value="ATPase_ArsA/GET3"/>
</dbReference>
<sequence length="382" mass="42515">MNQLVNSLVTQKSILITGGAGGVGKTTAAAALGTIAALETDRKVLVLTVDPAKRLADAMGLAKFGNVVTKVDLSGFGERSPKGELYAAMLDTKASWDDLVIRYAPNMRVRGEILANPIYRNISSRFVQSHDYIAMESLYDLYNKGDFDLLIVDTPPSRNAMDFLDAPERMADFFSSKLLRWITAPYRSRLVATAFKPFYQVADRIIGSDFLEQVAEFFILFQSMYDGFIERGKSVSALLRSDVTSFLVVTSPEYLPMREAEFFLGALRERHLNLGALIVNRSLPYYLGDQNAIQIAQRLIADSEILVKDRFLGVDPRIMRGVLSEIGSTYLDFSNLYGQQHNLLATLLVDKAKVLATPYLETDVADLTSLERIGSNLDFVKF</sequence>
<dbReference type="InterPro" id="IPR025723">
    <property type="entry name" value="ArsA/GET3_ATPase-like"/>
</dbReference>
<feature type="domain" description="ArsA/GET3 Anion-transporting ATPase-like" evidence="1">
    <location>
        <begin position="14"/>
        <end position="285"/>
    </location>
</feature>
<organism evidence="2 3">
    <name type="scientific">Acidithrix ferrooxidans</name>
    <dbReference type="NCBI Taxonomy" id="1280514"/>
    <lineage>
        <taxon>Bacteria</taxon>
        <taxon>Bacillati</taxon>
        <taxon>Actinomycetota</taxon>
        <taxon>Acidimicrobiia</taxon>
        <taxon>Acidimicrobiales</taxon>
        <taxon>Acidimicrobiaceae</taxon>
        <taxon>Acidithrix</taxon>
    </lineage>
</organism>
<dbReference type="PANTHER" id="PTHR10803:SF26">
    <property type="entry name" value="ANION TRANSPORTER ATPASE-RELATED"/>
    <property type="match status" value="1"/>
</dbReference>
<dbReference type="Proteomes" id="UP000032360">
    <property type="component" value="Unassembled WGS sequence"/>
</dbReference>
<name>A0A0D8HCS0_9ACTN</name>
<gene>
    <name evidence="2" type="ORF">AXFE_34810</name>
</gene>
<protein>
    <submittedName>
        <fullName evidence="2">Anion-transporting ATPase</fullName>
    </submittedName>
</protein>
<dbReference type="Gene3D" id="3.40.50.300">
    <property type="entry name" value="P-loop containing nucleotide triphosphate hydrolases"/>
    <property type="match status" value="1"/>
</dbReference>
<dbReference type="OrthoDB" id="5490584at2"/>
<dbReference type="Pfam" id="PF02374">
    <property type="entry name" value="ArsA_ATPase"/>
    <property type="match status" value="1"/>
</dbReference>
<dbReference type="PANTHER" id="PTHR10803">
    <property type="entry name" value="ARSENICAL PUMP-DRIVING ATPASE ARSENITE-TRANSLOCATING ATPASE"/>
    <property type="match status" value="1"/>
</dbReference>
<dbReference type="PATRIC" id="fig|1280514.3.peg.4674"/>
<keyword evidence="3" id="KW-1185">Reference proteome</keyword>
<evidence type="ECO:0000313" key="2">
    <source>
        <dbReference type="EMBL" id="KJF15689.1"/>
    </source>
</evidence>
<comment type="caution">
    <text evidence="2">The sequence shown here is derived from an EMBL/GenBank/DDBJ whole genome shotgun (WGS) entry which is preliminary data.</text>
</comment>
<dbReference type="STRING" id="1280514.AXFE_34810"/>
<dbReference type="EMBL" id="JXYS01000133">
    <property type="protein sequence ID" value="KJF15689.1"/>
    <property type="molecule type" value="Genomic_DNA"/>
</dbReference>
<accession>A0A0D8HCS0</accession>
<proteinExistence type="predicted"/>
<dbReference type="GO" id="GO:0016887">
    <property type="term" value="F:ATP hydrolysis activity"/>
    <property type="evidence" value="ECO:0007669"/>
    <property type="project" value="InterPro"/>
</dbReference>